<evidence type="ECO:0000313" key="2">
    <source>
        <dbReference type="Proteomes" id="UP001465976"/>
    </source>
</evidence>
<organism evidence="1 2">
    <name type="scientific">Marasmius crinis-equi</name>
    <dbReference type="NCBI Taxonomy" id="585013"/>
    <lineage>
        <taxon>Eukaryota</taxon>
        <taxon>Fungi</taxon>
        <taxon>Dikarya</taxon>
        <taxon>Basidiomycota</taxon>
        <taxon>Agaricomycotina</taxon>
        <taxon>Agaricomycetes</taxon>
        <taxon>Agaricomycetidae</taxon>
        <taxon>Agaricales</taxon>
        <taxon>Marasmiineae</taxon>
        <taxon>Marasmiaceae</taxon>
        <taxon>Marasmius</taxon>
    </lineage>
</organism>
<gene>
    <name evidence="1" type="ORF">V5O48_012543</name>
</gene>
<name>A0ABR3F2J5_9AGAR</name>
<dbReference type="EMBL" id="JBAHYK010001122">
    <property type="protein sequence ID" value="KAL0569426.1"/>
    <property type="molecule type" value="Genomic_DNA"/>
</dbReference>
<feature type="non-terminal residue" evidence="1">
    <location>
        <position position="1"/>
    </location>
</feature>
<comment type="caution">
    <text evidence="1">The sequence shown here is derived from an EMBL/GenBank/DDBJ whole genome shotgun (WGS) entry which is preliminary data.</text>
</comment>
<sequence>KTRDDTFTDIATYPDWLFTYADFAHTAPIPLGLFTRENLEYINSSRHLIHFEKQTLSGSKSSVRVVDMAKLCKDRNVSMKDTENLTITQFSYAADRWWAFEAEREKRHSVPLHATWAGKHLAAWESFPERESTFAIWKPKELEQRSERYSKSLAFNNLDYMRARDRVLNTYELERKLVEEREKSERDPKRRRISYEYEDRDNELDSMSNGDKATGSRDPCCLLCAKRGHTSRQHEPSHGPALWARVEGTKIANPSTKRLICTSWNIYVNKVCSTACTFEHACTFCGSTSHKAFSWSCMEQPSD</sequence>
<evidence type="ECO:0000313" key="1">
    <source>
        <dbReference type="EMBL" id="KAL0569426.1"/>
    </source>
</evidence>
<protein>
    <submittedName>
        <fullName evidence="1">Uncharacterized protein</fullName>
    </submittedName>
</protein>
<dbReference type="Proteomes" id="UP001465976">
    <property type="component" value="Unassembled WGS sequence"/>
</dbReference>
<accession>A0ABR3F2J5</accession>
<keyword evidence="2" id="KW-1185">Reference proteome</keyword>
<proteinExistence type="predicted"/>
<reference evidence="1 2" key="1">
    <citation type="submission" date="2024-02" db="EMBL/GenBank/DDBJ databases">
        <title>A draft genome for the cacao thread blight pathogen Marasmius crinis-equi.</title>
        <authorList>
            <person name="Cohen S.P."/>
            <person name="Baruah I.K."/>
            <person name="Amoako-Attah I."/>
            <person name="Bukari Y."/>
            <person name="Meinhardt L.W."/>
            <person name="Bailey B.A."/>
        </authorList>
    </citation>
    <scope>NUCLEOTIDE SEQUENCE [LARGE SCALE GENOMIC DNA]</scope>
    <source>
        <strain evidence="1 2">GH-76</strain>
    </source>
</reference>